<evidence type="ECO:0000313" key="1">
    <source>
        <dbReference type="EMBL" id="NNH69319.1"/>
    </source>
</evidence>
<protein>
    <submittedName>
        <fullName evidence="1">NAD(P)H nitroreductase</fullName>
    </submittedName>
</protein>
<sequence length="328" mass="35947">MNPHPTGEIIEKAVLLAGRAPSLHNSQPWHWVFDGAALRLYAVPDRRLPATDTAGRQRLLSCGIALDHLRVAMAAAGWRCSVARFPDPNRREHLATITFPPATVVTDADRDRAAAITRRHTDRRTFAAPTGWTDFETVLRTLIDPTDVLLTVLPPQSRPRLAHASELTAALRRYDSEYQAELHWWTGHTIASSGVPRRALSTAQERARVDVGRSFPNELAATARVELPSDRSTVIVLSTDTDTAEDLVRCGESLSTVLLESTVAGFSTCPLTHLIELRGSRAIVRELTGRSELPQVLVRIGIAAEPDDDVLPTPRRPLAEILEMPGGG</sequence>
<accession>A0A849C2W2</accession>
<dbReference type="InterPro" id="IPR050627">
    <property type="entry name" value="Nitroreductase/BluB"/>
</dbReference>
<dbReference type="PANTHER" id="PTHR23026:SF123">
    <property type="entry name" value="NAD(P)H NITROREDUCTASE RV3131-RELATED"/>
    <property type="match status" value="1"/>
</dbReference>
<name>A0A849C2W2_9NOCA</name>
<dbReference type="NCBIfam" id="NF047509">
    <property type="entry name" value="Rv3131_FMN_oxido"/>
    <property type="match status" value="1"/>
</dbReference>
<comment type="caution">
    <text evidence="1">The sequence shown here is derived from an EMBL/GenBank/DDBJ whole genome shotgun (WGS) entry which is preliminary data.</text>
</comment>
<dbReference type="AlphaFoldDB" id="A0A849C2W2"/>
<evidence type="ECO:0000313" key="2">
    <source>
        <dbReference type="Proteomes" id="UP000586827"/>
    </source>
</evidence>
<reference evidence="1 2" key="1">
    <citation type="submission" date="2020-05" db="EMBL/GenBank/DDBJ databases">
        <title>MicrobeNet Type strains.</title>
        <authorList>
            <person name="Nicholson A.C."/>
        </authorList>
    </citation>
    <scope>NUCLEOTIDE SEQUENCE [LARGE SCALE GENOMIC DNA]</scope>
    <source>
        <strain evidence="1 2">JCM 3224</strain>
    </source>
</reference>
<organism evidence="1 2">
    <name type="scientific">Nocardia uniformis</name>
    <dbReference type="NCBI Taxonomy" id="53432"/>
    <lineage>
        <taxon>Bacteria</taxon>
        <taxon>Bacillati</taxon>
        <taxon>Actinomycetota</taxon>
        <taxon>Actinomycetes</taxon>
        <taxon>Mycobacteriales</taxon>
        <taxon>Nocardiaceae</taxon>
        <taxon>Nocardia</taxon>
    </lineage>
</organism>
<dbReference type="PANTHER" id="PTHR23026">
    <property type="entry name" value="NADPH NITROREDUCTASE"/>
    <property type="match status" value="1"/>
</dbReference>
<dbReference type="RefSeq" id="WP_067525388.1">
    <property type="nucleotide sequence ID" value="NZ_JABELX010000001.1"/>
</dbReference>
<dbReference type="GO" id="GO:0016491">
    <property type="term" value="F:oxidoreductase activity"/>
    <property type="evidence" value="ECO:0007669"/>
    <property type="project" value="InterPro"/>
</dbReference>
<gene>
    <name evidence="1" type="ORF">HLB23_05440</name>
</gene>
<dbReference type="Proteomes" id="UP000586827">
    <property type="component" value="Unassembled WGS sequence"/>
</dbReference>
<dbReference type="EMBL" id="JABELX010000001">
    <property type="protein sequence ID" value="NNH69319.1"/>
    <property type="molecule type" value="Genomic_DNA"/>
</dbReference>
<proteinExistence type="predicted"/>
<dbReference type="InterPro" id="IPR000415">
    <property type="entry name" value="Nitroreductase-like"/>
</dbReference>
<keyword evidence="2" id="KW-1185">Reference proteome</keyword>
<dbReference type="Gene3D" id="3.40.109.10">
    <property type="entry name" value="NADH Oxidase"/>
    <property type="match status" value="1"/>
</dbReference>
<dbReference type="SUPFAM" id="SSF55469">
    <property type="entry name" value="FMN-dependent nitroreductase-like"/>
    <property type="match status" value="1"/>
</dbReference>